<feature type="compositionally biased region" description="Acidic residues" evidence="1">
    <location>
        <begin position="282"/>
        <end position="294"/>
    </location>
</feature>
<proteinExistence type="predicted"/>
<keyword evidence="3" id="KW-1185">Reference proteome</keyword>
<feature type="compositionally biased region" description="Gly residues" evidence="1">
    <location>
        <begin position="794"/>
        <end position="807"/>
    </location>
</feature>
<reference evidence="2" key="1">
    <citation type="journal article" date="2021" name="New Phytol.">
        <title>Evolutionary innovations through gain and loss of genes in the ectomycorrhizal Boletales.</title>
        <authorList>
            <person name="Wu G."/>
            <person name="Miyauchi S."/>
            <person name="Morin E."/>
            <person name="Kuo A."/>
            <person name="Drula E."/>
            <person name="Varga T."/>
            <person name="Kohler A."/>
            <person name="Feng B."/>
            <person name="Cao Y."/>
            <person name="Lipzen A."/>
            <person name="Daum C."/>
            <person name="Hundley H."/>
            <person name="Pangilinan J."/>
            <person name="Johnson J."/>
            <person name="Barry K."/>
            <person name="LaButti K."/>
            <person name="Ng V."/>
            <person name="Ahrendt S."/>
            <person name="Min B."/>
            <person name="Choi I.G."/>
            <person name="Park H."/>
            <person name="Plett J.M."/>
            <person name="Magnuson J."/>
            <person name="Spatafora J.W."/>
            <person name="Nagy L.G."/>
            <person name="Henrissat B."/>
            <person name="Grigoriev I.V."/>
            <person name="Yang Z.L."/>
            <person name="Xu J."/>
            <person name="Martin F.M."/>
        </authorList>
    </citation>
    <scope>NUCLEOTIDE SEQUENCE</scope>
    <source>
        <strain evidence="2">KKN 215</strain>
    </source>
</reference>
<feature type="compositionally biased region" description="Acidic residues" evidence="1">
    <location>
        <begin position="181"/>
        <end position="191"/>
    </location>
</feature>
<feature type="compositionally biased region" description="Basic and acidic residues" evidence="1">
    <location>
        <begin position="90"/>
        <end position="103"/>
    </location>
</feature>
<organism evidence="2 3">
    <name type="scientific">Cristinia sonorae</name>
    <dbReference type="NCBI Taxonomy" id="1940300"/>
    <lineage>
        <taxon>Eukaryota</taxon>
        <taxon>Fungi</taxon>
        <taxon>Dikarya</taxon>
        <taxon>Basidiomycota</taxon>
        <taxon>Agaricomycotina</taxon>
        <taxon>Agaricomycetes</taxon>
        <taxon>Agaricomycetidae</taxon>
        <taxon>Agaricales</taxon>
        <taxon>Pleurotineae</taxon>
        <taxon>Stephanosporaceae</taxon>
        <taxon>Cristinia</taxon>
    </lineage>
</organism>
<evidence type="ECO:0000256" key="1">
    <source>
        <dbReference type="SAM" id="MobiDB-lite"/>
    </source>
</evidence>
<name>A0A8K0UQG6_9AGAR</name>
<dbReference type="EMBL" id="JAEVFJ010000016">
    <property type="protein sequence ID" value="KAH8100430.1"/>
    <property type="molecule type" value="Genomic_DNA"/>
</dbReference>
<evidence type="ECO:0000313" key="2">
    <source>
        <dbReference type="EMBL" id="KAH8100430.1"/>
    </source>
</evidence>
<feature type="compositionally biased region" description="Basic and acidic residues" evidence="1">
    <location>
        <begin position="111"/>
        <end position="123"/>
    </location>
</feature>
<sequence length="826" mass="91483">MPEPVGVVKKEVGDGGCREIVGERHCKKDDISEGGNRGRGKAERWVTQTVKMVGVGGEGQRTAGGCTRSGEEEEEETELAGETLKGHVVKSTEHTGGEWKGGREGVPADSSAKHVVGDQRGRRTVADWEWSERRHCKKDEISERGNRGRGKAERWVTQRVKMCRRGRDRAENGGRAGDVLEVYEEGEEEKEEERGNRGRGKAERWVTQTVKMGRRGRGRAENGEWAGDVREGVYEEGEEEERGNRGRGKAERWVTQTVKMGRRGRGRAENGGWAGDVREGVYEEGEEEEEEEETELARRTWNGHVDGGRERVPADSSAKHVLGRVAGGQGREVGGVDGWARGRGGKLSVMDNGREGVPADSSAKHVLGDQGGRWTVAVGKSSERRHCKKDEISERGNRGRGKAERWVTQRVKMCRRGRDRAENGGRAGDVLEVYEEGEEEKEEEERGNRGRGKAERWVTQTVKMGRRGRGGAENGGWAGDGEEEEEEEETELARRTWNGHVDGGRERVPADSSAKHVLGRVAGGQGREVGGLGWLGGQTGWRVARGGRQVGWGGWVDRQDKMCHIKPTTGEGASAMKRRIPGGHAESASETCLDWPVTLQLRRMSEIVEGGGTADDGGEEKWPSELERLCDAKKRTYQKRKCYRGAREMRALGRREESGKRRRWREVRWQRGGREVAADGSGGIVGGGAAVLLAWQVQVTLQSECVTCRLEGRTVEGRVVTISGGRGLLMTVLRREMKDPSELERVCDAQKRTYQKRKGHREAREKRALGRREQSGKRRRWREVAEKMAEGGIHQLGGRRGWQGGGKEVAADGGVEWHGPAPGGRQ</sequence>
<feature type="region of interest" description="Disordered" evidence="1">
    <location>
        <begin position="418"/>
        <end position="491"/>
    </location>
</feature>
<dbReference type="Proteomes" id="UP000813824">
    <property type="component" value="Unassembled WGS sequence"/>
</dbReference>
<feature type="compositionally biased region" description="Gly residues" evidence="1">
    <location>
        <begin position="325"/>
        <end position="337"/>
    </location>
</feature>
<evidence type="ECO:0000313" key="3">
    <source>
        <dbReference type="Proteomes" id="UP000813824"/>
    </source>
</evidence>
<feature type="compositionally biased region" description="Acidic residues" evidence="1">
    <location>
        <begin position="432"/>
        <end position="443"/>
    </location>
</feature>
<feature type="region of interest" description="Disordered" evidence="1">
    <location>
        <begin position="792"/>
        <end position="826"/>
    </location>
</feature>
<feature type="region of interest" description="Disordered" evidence="1">
    <location>
        <begin position="167"/>
        <end position="405"/>
    </location>
</feature>
<feature type="compositionally biased region" description="Basic and acidic residues" evidence="1">
    <location>
        <begin position="381"/>
        <end position="405"/>
    </location>
</feature>
<feature type="compositionally biased region" description="Acidic residues" evidence="1">
    <location>
        <begin position="480"/>
        <end position="490"/>
    </location>
</feature>
<feature type="compositionally biased region" description="Basic and acidic residues" evidence="1">
    <location>
        <begin position="218"/>
        <end position="233"/>
    </location>
</feature>
<protein>
    <submittedName>
        <fullName evidence="2">Uncharacterized protein</fullName>
    </submittedName>
</protein>
<accession>A0A8K0UQG6</accession>
<comment type="caution">
    <text evidence="2">The sequence shown here is derived from an EMBL/GenBank/DDBJ whole genome shotgun (WGS) entry which is preliminary data.</text>
</comment>
<feature type="compositionally biased region" description="Basic and acidic residues" evidence="1">
    <location>
        <begin position="444"/>
        <end position="456"/>
    </location>
</feature>
<feature type="compositionally biased region" description="Basic and acidic residues" evidence="1">
    <location>
        <begin position="242"/>
        <end position="252"/>
    </location>
</feature>
<feature type="region of interest" description="Disordered" evidence="1">
    <location>
        <begin position="755"/>
        <end position="780"/>
    </location>
</feature>
<dbReference type="AlphaFoldDB" id="A0A8K0UQG6"/>
<feature type="compositionally biased region" description="Basic and acidic residues" evidence="1">
    <location>
        <begin position="192"/>
        <end position="204"/>
    </location>
</feature>
<feature type="region of interest" description="Disordered" evidence="1">
    <location>
        <begin position="53"/>
        <end position="123"/>
    </location>
</feature>
<feature type="compositionally biased region" description="Basic and acidic residues" evidence="1">
    <location>
        <begin position="762"/>
        <end position="780"/>
    </location>
</feature>
<gene>
    <name evidence="2" type="ORF">BXZ70DRAFT_907521</name>
</gene>